<dbReference type="Proteomes" id="UP001144205">
    <property type="component" value="Unassembled WGS sequence"/>
</dbReference>
<proteinExistence type="predicted"/>
<sequence length="53" mass="5673">MRPSAAPRCAIRAAWTALTLSASTNIATRVMGEPHMHVFTKIGYESGTVRAGQ</sequence>
<protein>
    <submittedName>
        <fullName evidence="1">Uncharacterized protein</fullName>
    </submittedName>
</protein>
<evidence type="ECO:0000313" key="2">
    <source>
        <dbReference type="Proteomes" id="UP001144205"/>
    </source>
</evidence>
<comment type="caution">
    <text evidence="1">The sequence shown here is derived from an EMBL/GenBank/DDBJ whole genome shotgun (WGS) entry which is preliminary data.</text>
</comment>
<organism evidence="1 2">
    <name type="scientific">Sinisalibacter aestuarii</name>
    <dbReference type="NCBI Taxonomy" id="2949426"/>
    <lineage>
        <taxon>Bacteria</taxon>
        <taxon>Pseudomonadati</taxon>
        <taxon>Pseudomonadota</taxon>
        <taxon>Alphaproteobacteria</taxon>
        <taxon>Rhodobacterales</taxon>
        <taxon>Roseobacteraceae</taxon>
        <taxon>Sinisalibacter</taxon>
    </lineage>
</organism>
<reference evidence="1" key="1">
    <citation type="journal article" date="2023" name="Int. J. Syst. Evol. Microbiol.">
        <title>Sinisalibacter aestuarii sp. nov., isolated from estuarine sediment of the Arakawa River.</title>
        <authorList>
            <person name="Arafat S.T."/>
            <person name="Hirano S."/>
            <person name="Sato A."/>
            <person name="Takeuchi K."/>
            <person name="Yasuda T."/>
            <person name="Terahara T."/>
            <person name="Hamada M."/>
            <person name="Kobayashi T."/>
        </authorList>
    </citation>
    <scope>NUCLEOTIDE SEQUENCE</scope>
    <source>
        <strain evidence="1">B-399</strain>
    </source>
</reference>
<dbReference type="EMBL" id="BROH01000015">
    <property type="protein sequence ID" value="GKY89794.1"/>
    <property type="molecule type" value="Genomic_DNA"/>
</dbReference>
<name>A0ABQ5LXU9_9RHOB</name>
<gene>
    <name evidence="1" type="ORF">STA1M1_36630</name>
</gene>
<accession>A0ABQ5LXU9</accession>
<keyword evidence="2" id="KW-1185">Reference proteome</keyword>
<evidence type="ECO:0000313" key="1">
    <source>
        <dbReference type="EMBL" id="GKY89794.1"/>
    </source>
</evidence>